<keyword evidence="4" id="KW-0804">Transcription</keyword>
<dbReference type="PANTHER" id="PTHR30126">
    <property type="entry name" value="HTH-TYPE TRANSCRIPTIONAL REGULATOR"/>
    <property type="match status" value="1"/>
</dbReference>
<evidence type="ECO:0000259" key="5">
    <source>
        <dbReference type="PROSITE" id="PS50931"/>
    </source>
</evidence>
<dbReference type="InterPro" id="IPR005119">
    <property type="entry name" value="LysR_subst-bd"/>
</dbReference>
<reference evidence="6" key="1">
    <citation type="journal article" date="2021" name="PeerJ">
        <title>Extensive microbial diversity within the chicken gut microbiome revealed by metagenomics and culture.</title>
        <authorList>
            <person name="Gilroy R."/>
            <person name="Ravi A."/>
            <person name="Getino M."/>
            <person name="Pursley I."/>
            <person name="Horton D.L."/>
            <person name="Alikhan N.F."/>
            <person name="Baker D."/>
            <person name="Gharbi K."/>
            <person name="Hall N."/>
            <person name="Watson M."/>
            <person name="Adriaenssens E.M."/>
            <person name="Foster-Nyarko E."/>
            <person name="Jarju S."/>
            <person name="Secka A."/>
            <person name="Antonio M."/>
            <person name="Oren A."/>
            <person name="Chaudhuri R.R."/>
            <person name="La Ragione R."/>
            <person name="Hildebrand F."/>
            <person name="Pallen M.J."/>
        </authorList>
    </citation>
    <scope>NUCLEOTIDE SEQUENCE</scope>
    <source>
        <strain evidence="6">ChiGjej2B2-19336</strain>
    </source>
</reference>
<evidence type="ECO:0000256" key="2">
    <source>
        <dbReference type="ARBA" id="ARBA00023015"/>
    </source>
</evidence>
<dbReference type="Pfam" id="PF03466">
    <property type="entry name" value="LysR_substrate"/>
    <property type="match status" value="1"/>
</dbReference>
<dbReference type="EMBL" id="DYZA01000175">
    <property type="protein sequence ID" value="HJD97724.1"/>
    <property type="molecule type" value="Genomic_DNA"/>
</dbReference>
<dbReference type="RefSeq" id="WP_304122770.1">
    <property type="nucleotide sequence ID" value="NZ_DYZA01000175.1"/>
</dbReference>
<keyword evidence="3" id="KW-0238">DNA-binding</keyword>
<evidence type="ECO:0000313" key="6">
    <source>
        <dbReference type="EMBL" id="HJD97724.1"/>
    </source>
</evidence>
<proteinExistence type="inferred from homology"/>
<dbReference type="SUPFAM" id="SSF46785">
    <property type="entry name" value="Winged helix' DNA-binding domain"/>
    <property type="match status" value="1"/>
</dbReference>
<evidence type="ECO:0000313" key="7">
    <source>
        <dbReference type="Proteomes" id="UP000698963"/>
    </source>
</evidence>
<dbReference type="Gene3D" id="1.10.10.10">
    <property type="entry name" value="Winged helix-like DNA-binding domain superfamily/Winged helix DNA-binding domain"/>
    <property type="match status" value="1"/>
</dbReference>
<dbReference type="InterPro" id="IPR036390">
    <property type="entry name" value="WH_DNA-bd_sf"/>
</dbReference>
<dbReference type="FunFam" id="1.10.10.10:FF:000001">
    <property type="entry name" value="LysR family transcriptional regulator"/>
    <property type="match status" value="1"/>
</dbReference>
<name>A0A921AXL3_9BACT</name>
<dbReference type="Gene3D" id="3.40.190.290">
    <property type="match status" value="1"/>
</dbReference>
<dbReference type="PROSITE" id="PS50931">
    <property type="entry name" value="HTH_LYSR"/>
    <property type="match status" value="1"/>
</dbReference>
<dbReference type="CDD" id="cd05466">
    <property type="entry name" value="PBP2_LTTR_substrate"/>
    <property type="match status" value="1"/>
</dbReference>
<dbReference type="Pfam" id="PF00126">
    <property type="entry name" value="HTH_1"/>
    <property type="match status" value="1"/>
</dbReference>
<dbReference type="SUPFAM" id="SSF53850">
    <property type="entry name" value="Periplasmic binding protein-like II"/>
    <property type="match status" value="1"/>
</dbReference>
<evidence type="ECO:0000256" key="3">
    <source>
        <dbReference type="ARBA" id="ARBA00023125"/>
    </source>
</evidence>
<comment type="caution">
    <text evidence="6">The sequence shown here is derived from an EMBL/GenBank/DDBJ whole genome shotgun (WGS) entry which is preliminary data.</text>
</comment>
<dbReference type="GO" id="GO:0003700">
    <property type="term" value="F:DNA-binding transcription factor activity"/>
    <property type="evidence" value="ECO:0007669"/>
    <property type="project" value="InterPro"/>
</dbReference>
<evidence type="ECO:0000256" key="1">
    <source>
        <dbReference type="ARBA" id="ARBA00009437"/>
    </source>
</evidence>
<comment type="similarity">
    <text evidence="1">Belongs to the LysR transcriptional regulatory family.</text>
</comment>
<accession>A0A921AXL3</accession>
<evidence type="ECO:0000256" key="4">
    <source>
        <dbReference type="ARBA" id="ARBA00023163"/>
    </source>
</evidence>
<gene>
    <name evidence="6" type="ORF">K8W16_08785</name>
</gene>
<reference evidence="6" key="2">
    <citation type="submission" date="2021-09" db="EMBL/GenBank/DDBJ databases">
        <authorList>
            <person name="Gilroy R."/>
        </authorList>
    </citation>
    <scope>NUCLEOTIDE SEQUENCE</scope>
    <source>
        <strain evidence="6">ChiGjej2B2-19336</strain>
    </source>
</reference>
<sequence>MELNWELCRMFYHAARCGSFSRAAGMLFTSQPAVSRAMAELERQLGCRLFIRNRRGVELTPEGRLFYAHVEAGCENLRRGREAVEEAVGLLSGSIALGTSETALRSWLLSRLDAFHARYPGVKIRLYGGTSRRAMEDLKSGVIDFAVAAVAGGSFRFLRETPLSSFKDAFVAAPGYYGHLRGRAVTLEELSREAVICHRRESLTFDFLEEVFKSRGLELDPAMEPESSDIVLELARHGLGVGFVPEQTASRAVEEGELFAVNLAEPLPLRRISLLEYEGHTLSLAARRLRDMLLGKESAAADAEDVGQGEIVPA</sequence>
<dbReference type="PANTHER" id="PTHR30126:SF64">
    <property type="entry name" value="HTH-TYPE TRANSCRIPTIONAL REGULATOR CITR"/>
    <property type="match status" value="1"/>
</dbReference>
<keyword evidence="2" id="KW-0805">Transcription regulation</keyword>
<dbReference type="AlphaFoldDB" id="A0A921AXL3"/>
<dbReference type="InterPro" id="IPR000847">
    <property type="entry name" value="LysR_HTH_N"/>
</dbReference>
<dbReference type="Proteomes" id="UP000698963">
    <property type="component" value="Unassembled WGS sequence"/>
</dbReference>
<organism evidence="6 7">
    <name type="scientific">Mailhella massiliensis</name>
    <dbReference type="NCBI Taxonomy" id="1903261"/>
    <lineage>
        <taxon>Bacteria</taxon>
        <taxon>Pseudomonadati</taxon>
        <taxon>Thermodesulfobacteriota</taxon>
        <taxon>Desulfovibrionia</taxon>
        <taxon>Desulfovibrionales</taxon>
        <taxon>Desulfovibrionaceae</taxon>
        <taxon>Mailhella</taxon>
    </lineage>
</organism>
<dbReference type="InterPro" id="IPR036388">
    <property type="entry name" value="WH-like_DNA-bd_sf"/>
</dbReference>
<protein>
    <submittedName>
        <fullName evidence="6">LysR family transcriptional regulator</fullName>
    </submittedName>
</protein>
<feature type="domain" description="HTH lysR-type" evidence="5">
    <location>
        <begin position="1"/>
        <end position="60"/>
    </location>
</feature>
<dbReference type="PRINTS" id="PR00039">
    <property type="entry name" value="HTHLYSR"/>
</dbReference>
<dbReference type="GO" id="GO:0000976">
    <property type="term" value="F:transcription cis-regulatory region binding"/>
    <property type="evidence" value="ECO:0007669"/>
    <property type="project" value="TreeGrafter"/>
</dbReference>